<dbReference type="Gene3D" id="1.10.1410.10">
    <property type="match status" value="1"/>
</dbReference>
<keyword evidence="11" id="KW-1185">Reference proteome</keyword>
<evidence type="ECO:0000256" key="7">
    <source>
        <dbReference type="SAM" id="MobiDB-lite"/>
    </source>
</evidence>
<dbReference type="FunFam" id="3.30.460.10:FF:000006">
    <property type="entry name" value="non-canonical poly(A) RNA polymerase PAPD5"/>
    <property type="match status" value="1"/>
</dbReference>
<name>U4LES2_PYROM</name>
<dbReference type="InterPro" id="IPR002058">
    <property type="entry name" value="PAP_assoc"/>
</dbReference>
<dbReference type="PANTHER" id="PTHR23092">
    <property type="entry name" value="POLY(A) RNA POLYMERASE"/>
    <property type="match status" value="1"/>
</dbReference>
<dbReference type="GO" id="GO:0031499">
    <property type="term" value="C:TRAMP complex"/>
    <property type="evidence" value="ECO:0007669"/>
    <property type="project" value="TreeGrafter"/>
</dbReference>
<evidence type="ECO:0000256" key="2">
    <source>
        <dbReference type="ARBA" id="ARBA00008593"/>
    </source>
</evidence>
<feature type="compositionally biased region" description="Low complexity" evidence="7">
    <location>
        <begin position="152"/>
        <end position="177"/>
    </location>
</feature>
<evidence type="ECO:0000256" key="6">
    <source>
        <dbReference type="ARBA" id="ARBA00022842"/>
    </source>
</evidence>
<feature type="compositionally biased region" description="Acidic residues" evidence="7">
    <location>
        <begin position="120"/>
        <end position="149"/>
    </location>
</feature>
<dbReference type="AlphaFoldDB" id="U4LES2"/>
<dbReference type="GO" id="GO:0003729">
    <property type="term" value="F:mRNA binding"/>
    <property type="evidence" value="ECO:0007669"/>
    <property type="project" value="TreeGrafter"/>
</dbReference>
<dbReference type="GO" id="GO:0043634">
    <property type="term" value="P:polyadenylation-dependent ncRNA catabolic process"/>
    <property type="evidence" value="ECO:0007669"/>
    <property type="project" value="TreeGrafter"/>
</dbReference>
<dbReference type="Proteomes" id="UP000018144">
    <property type="component" value="Unassembled WGS sequence"/>
</dbReference>
<dbReference type="SUPFAM" id="SSF81301">
    <property type="entry name" value="Nucleotidyltransferase"/>
    <property type="match status" value="1"/>
</dbReference>
<dbReference type="eggNOG" id="KOG1906">
    <property type="taxonomic scope" value="Eukaryota"/>
</dbReference>
<dbReference type="GO" id="GO:0046872">
    <property type="term" value="F:metal ion binding"/>
    <property type="evidence" value="ECO:0007669"/>
    <property type="project" value="UniProtKB-KW"/>
</dbReference>
<evidence type="ECO:0000256" key="3">
    <source>
        <dbReference type="ARBA" id="ARBA00012388"/>
    </source>
</evidence>
<feature type="domain" description="Poly(A) RNA polymerase mitochondrial-like central palm" evidence="9">
    <location>
        <begin position="458"/>
        <end position="596"/>
    </location>
</feature>
<dbReference type="InterPro" id="IPR045862">
    <property type="entry name" value="Trf4-like"/>
</dbReference>
<feature type="region of interest" description="Disordered" evidence="7">
    <location>
        <begin position="797"/>
        <end position="986"/>
    </location>
</feature>
<keyword evidence="5" id="KW-0479">Metal-binding</keyword>
<feature type="domain" description="PAP-associated" evidence="8">
    <location>
        <begin position="658"/>
        <end position="721"/>
    </location>
</feature>
<dbReference type="GO" id="GO:1990817">
    <property type="term" value="F:poly(A) RNA polymerase activity"/>
    <property type="evidence" value="ECO:0007669"/>
    <property type="project" value="UniProtKB-EC"/>
</dbReference>
<organism evidence="10 11">
    <name type="scientific">Pyronema omphalodes (strain CBS 100304)</name>
    <name type="common">Pyronema confluens</name>
    <dbReference type="NCBI Taxonomy" id="1076935"/>
    <lineage>
        <taxon>Eukaryota</taxon>
        <taxon>Fungi</taxon>
        <taxon>Dikarya</taxon>
        <taxon>Ascomycota</taxon>
        <taxon>Pezizomycotina</taxon>
        <taxon>Pezizomycetes</taxon>
        <taxon>Pezizales</taxon>
        <taxon>Pyronemataceae</taxon>
        <taxon>Pyronema</taxon>
    </lineage>
</organism>
<feature type="compositionally biased region" description="Basic and acidic residues" evidence="7">
    <location>
        <begin position="293"/>
        <end position="332"/>
    </location>
</feature>
<dbReference type="InterPro" id="IPR054708">
    <property type="entry name" value="MTPAP-like_central"/>
</dbReference>
<protein>
    <recommendedName>
        <fullName evidence="3">polynucleotide adenylyltransferase</fullName>
        <ecNumber evidence="3">2.7.7.19</ecNumber>
    </recommendedName>
</protein>
<feature type="compositionally biased region" description="Low complexity" evidence="7">
    <location>
        <begin position="910"/>
        <end position="923"/>
    </location>
</feature>
<proteinExistence type="inferred from homology"/>
<evidence type="ECO:0000313" key="10">
    <source>
        <dbReference type="EMBL" id="CCX30629.1"/>
    </source>
</evidence>
<keyword evidence="4" id="KW-0808">Transferase</keyword>
<feature type="compositionally biased region" description="Gly residues" evidence="7">
    <location>
        <begin position="66"/>
        <end position="80"/>
    </location>
</feature>
<evidence type="ECO:0000256" key="1">
    <source>
        <dbReference type="ARBA" id="ARBA00001936"/>
    </source>
</evidence>
<dbReference type="GO" id="GO:0010605">
    <property type="term" value="P:negative regulation of macromolecule metabolic process"/>
    <property type="evidence" value="ECO:0007669"/>
    <property type="project" value="UniProtKB-ARBA"/>
</dbReference>
<evidence type="ECO:0000256" key="5">
    <source>
        <dbReference type="ARBA" id="ARBA00022723"/>
    </source>
</evidence>
<dbReference type="GO" id="GO:0031123">
    <property type="term" value="P:RNA 3'-end processing"/>
    <property type="evidence" value="ECO:0007669"/>
    <property type="project" value="TreeGrafter"/>
</dbReference>
<dbReference type="EMBL" id="HF935459">
    <property type="protein sequence ID" value="CCX30629.1"/>
    <property type="molecule type" value="Genomic_DNA"/>
</dbReference>
<reference evidence="10 11" key="1">
    <citation type="journal article" date="2013" name="PLoS Genet.">
        <title>The genome and development-dependent transcriptomes of Pyronema confluens: a window into fungal evolution.</title>
        <authorList>
            <person name="Traeger S."/>
            <person name="Altegoer F."/>
            <person name="Freitag M."/>
            <person name="Gabaldon T."/>
            <person name="Kempken F."/>
            <person name="Kumar A."/>
            <person name="Marcet-Houben M."/>
            <person name="Poggeler S."/>
            <person name="Stajich J.E."/>
            <person name="Nowrousian M."/>
        </authorList>
    </citation>
    <scope>NUCLEOTIDE SEQUENCE [LARGE SCALE GENOMIC DNA]</scope>
    <source>
        <strain evidence="11">CBS 100304</strain>
        <tissue evidence="10">Vegetative mycelium</tissue>
    </source>
</reference>
<feature type="compositionally biased region" description="Pro residues" evidence="7">
    <location>
        <begin position="805"/>
        <end position="821"/>
    </location>
</feature>
<accession>U4LES2</accession>
<dbReference type="EC" id="2.7.7.19" evidence="3"/>
<evidence type="ECO:0000259" key="8">
    <source>
        <dbReference type="Pfam" id="PF03828"/>
    </source>
</evidence>
<keyword evidence="6" id="KW-0460">Magnesium</keyword>
<comment type="cofactor">
    <cofactor evidence="1">
        <name>Mn(2+)</name>
        <dbReference type="ChEBI" id="CHEBI:29035"/>
    </cofactor>
</comment>
<feature type="compositionally biased region" description="Acidic residues" evidence="7">
    <location>
        <begin position="376"/>
        <end position="385"/>
    </location>
</feature>
<feature type="compositionally biased region" description="Gly residues" evidence="7">
    <location>
        <begin position="924"/>
        <end position="944"/>
    </location>
</feature>
<dbReference type="SUPFAM" id="SSF81631">
    <property type="entry name" value="PAP/OAS1 substrate-binding domain"/>
    <property type="match status" value="1"/>
</dbReference>
<feature type="compositionally biased region" description="Gly residues" evidence="7">
    <location>
        <begin position="861"/>
        <end position="880"/>
    </location>
</feature>
<evidence type="ECO:0000259" key="9">
    <source>
        <dbReference type="Pfam" id="PF22600"/>
    </source>
</evidence>
<dbReference type="Pfam" id="PF03828">
    <property type="entry name" value="PAP_assoc"/>
    <property type="match status" value="1"/>
</dbReference>
<dbReference type="Gene3D" id="3.30.460.10">
    <property type="entry name" value="Beta Polymerase, domain 2"/>
    <property type="match status" value="1"/>
</dbReference>
<dbReference type="GO" id="GO:0005730">
    <property type="term" value="C:nucleolus"/>
    <property type="evidence" value="ECO:0007669"/>
    <property type="project" value="TreeGrafter"/>
</dbReference>
<dbReference type="InterPro" id="IPR043519">
    <property type="entry name" value="NT_sf"/>
</dbReference>
<feature type="region of interest" description="Disordered" evidence="7">
    <location>
        <begin position="1"/>
        <end position="177"/>
    </location>
</feature>
<feature type="compositionally biased region" description="Basic and acidic residues" evidence="7">
    <location>
        <begin position="26"/>
        <end position="46"/>
    </location>
</feature>
<evidence type="ECO:0000256" key="4">
    <source>
        <dbReference type="ARBA" id="ARBA00022679"/>
    </source>
</evidence>
<dbReference type="OMA" id="CERIGHD"/>
<dbReference type="Pfam" id="PF22600">
    <property type="entry name" value="MTPAP-like_central"/>
    <property type="match status" value="1"/>
</dbReference>
<dbReference type="CDD" id="cd05402">
    <property type="entry name" value="NT_PAP_TUTase"/>
    <property type="match status" value="1"/>
</dbReference>
<feature type="compositionally biased region" description="Basic and acidic residues" evidence="7">
    <location>
        <begin position="891"/>
        <end position="903"/>
    </location>
</feature>
<comment type="similarity">
    <text evidence="2">Belongs to the DNA polymerase type-B-like family.</text>
</comment>
<gene>
    <name evidence="10" type="ORF">PCON_08966</name>
</gene>
<dbReference type="PANTHER" id="PTHR23092:SF15">
    <property type="entry name" value="INACTIVE NON-CANONICAL POLY(A) RNA POLYMERASE PROTEIN TRF4-2-RELATED"/>
    <property type="match status" value="1"/>
</dbReference>
<sequence length="986" mass="108229">MGDSYRPSRQRSRSPPRGFTGNSNSRYRDQEFSFEHSQRLPERDGNDFADGNGRRPPSGPRDPGRSRGGGGYRGRGGASRGGRPAWKPPPPAHDRAILNFDFREKTPELLEGMVTGGFELPEEEVEYDEDDNKEVEDEAPMDISDDEDDSNAKPTAASIPPATPTETMTAELAPEPASKTTALETVHLQMEEIGELKFDPANGIQNFPSSTARIDKTMQDTKIYSPATPAALGADSTEKKLEIVEGQDFVEADKKRMDVISMIRQAKAEAAKKAGAIKKDSVAANDDFISFGFDEKPKSPESDYENDRNRKMRRLNDGSKEAKSFSFKDHVHGVYVSKPSEEAPGVGPLSRAGKLAPPPGPSKSVRDALKRRRGDDYEDDYDSSDSDYHNESDTGKLDHPDVPQNRKRKYEEITNNRNSQSIDGNIKRELRATPGINHIPWNENAKDHSKTLQMSMWLHKEIIDFMDYIKPRPVEHAVRRYVVQSLRKIVQSVWGDTDVRVFGSFAADLYLPTSDIDVVVVSKDYARYEDPRYDNKRSIWSLTNAIRNAGIAEHGSVTPITGAKVPIIKYIDRATGLHVDISFENKSGLVANETFRNWREKYPSLPILLTLIKHFLSMRGLNEVYLGGVGSFTITCLIVSLFQNLPAFASGEVDPMSNLGVTFLEFLDLYGKRFNTKKVGIRVDTWKPGYFKRDDLFTTGPRSKPSDETLLVIQDPNVADNIISKSSYLIRLVFATFGEAYDALVNQMNALDKMDFEARKGRSLLGLIIGGDYREMEEHRERLRKVYCERIGHDKDLRELDPEEIPPPPPLPVGLPPPPPKSHGHGSLPPPPPSLPNPGNFRAVNNGDFPRGNGKGDFPRGNGGNQGGNSGNQNSGGRGGKNNRNHNPRSHQADPDDAFERLRVGGGGKNAPNHNRGNNAPRGGRNGGGGGRGGGGAGGGGGNQNHGAKNANGGGNKNGNGGGNGGRSRGKNSNKKGGRENPIALE</sequence>
<feature type="compositionally biased region" description="Gly residues" evidence="7">
    <location>
        <begin position="952"/>
        <end position="967"/>
    </location>
</feature>
<dbReference type="STRING" id="1076935.U4LES2"/>
<feature type="compositionally biased region" description="Basic and acidic residues" evidence="7">
    <location>
        <begin position="386"/>
        <end position="401"/>
    </location>
</feature>
<dbReference type="OrthoDB" id="273917at2759"/>
<evidence type="ECO:0000313" key="11">
    <source>
        <dbReference type="Proteomes" id="UP000018144"/>
    </source>
</evidence>
<feature type="region of interest" description="Disordered" evidence="7">
    <location>
        <begin position="289"/>
        <end position="405"/>
    </location>
</feature>
<feature type="compositionally biased region" description="Basic and acidic residues" evidence="7">
    <location>
        <begin position="92"/>
        <end position="108"/>
    </location>
</feature>